<sequence length="308" mass="34514">MPLSVPIIKVGRCLRDLLTGLALLNACYILPCTRCAWLLDFVLCASSGPREMTLPDTDIIIFYDIYGNVPGSSWSPNTWKTRLALNYKGLPYRTEWVEYPELTPLLASLGVPPSESAASPPYTLPAIYDPRTRKAIMDSYKIALYLDSTYPDTPALVRAETRVFHAAFEHAFDMVLRRHLRPLVLHRAAAVLSPPSAKYFLETREKALGFKLEELSPPGSAKRVQDWAEVEKGFSVVASWFEAAGDGRLLLSGDGTLTHADTHVAGCLMWLRLVFGPESEDWRRVEGLNGGFWKRYLAGFAKWMDTSR</sequence>
<dbReference type="Pfam" id="PF22041">
    <property type="entry name" value="GST_C_7"/>
    <property type="match status" value="1"/>
</dbReference>
<dbReference type="InterPro" id="IPR036249">
    <property type="entry name" value="Thioredoxin-like_sf"/>
</dbReference>
<organism evidence="2 3">
    <name type="scientific">Rhodofomes roseus</name>
    <dbReference type="NCBI Taxonomy" id="34475"/>
    <lineage>
        <taxon>Eukaryota</taxon>
        <taxon>Fungi</taxon>
        <taxon>Dikarya</taxon>
        <taxon>Basidiomycota</taxon>
        <taxon>Agaricomycotina</taxon>
        <taxon>Agaricomycetes</taxon>
        <taxon>Polyporales</taxon>
        <taxon>Rhodofomes</taxon>
    </lineage>
</organism>
<dbReference type="Pfam" id="PF13409">
    <property type="entry name" value="GST_N_2"/>
    <property type="match status" value="1"/>
</dbReference>
<dbReference type="Gene3D" id="3.40.30.10">
    <property type="entry name" value="Glutaredoxin"/>
    <property type="match status" value="1"/>
</dbReference>
<name>A0A4Y9XMD4_9APHY</name>
<protein>
    <recommendedName>
        <fullName evidence="1">GST N-terminal domain-containing protein</fullName>
    </recommendedName>
</protein>
<evidence type="ECO:0000259" key="1">
    <source>
        <dbReference type="PROSITE" id="PS50404"/>
    </source>
</evidence>
<dbReference type="Proteomes" id="UP000298390">
    <property type="component" value="Unassembled WGS sequence"/>
</dbReference>
<evidence type="ECO:0000313" key="2">
    <source>
        <dbReference type="EMBL" id="TFY51246.1"/>
    </source>
</evidence>
<feature type="domain" description="GST N-terminal" evidence="1">
    <location>
        <begin position="65"/>
        <end position="154"/>
    </location>
</feature>
<dbReference type="EMBL" id="SEKV01001239">
    <property type="protein sequence ID" value="TFY51246.1"/>
    <property type="molecule type" value="Genomic_DNA"/>
</dbReference>
<evidence type="ECO:0000313" key="3">
    <source>
        <dbReference type="Proteomes" id="UP000298390"/>
    </source>
</evidence>
<dbReference type="STRING" id="34475.A0A4Y9XMD4"/>
<dbReference type="SUPFAM" id="SSF52833">
    <property type="entry name" value="Thioredoxin-like"/>
    <property type="match status" value="1"/>
</dbReference>
<accession>A0A4Y9XMD4</accession>
<gene>
    <name evidence="2" type="ORF">EVJ58_g10670</name>
</gene>
<dbReference type="Gene3D" id="1.20.1050.10">
    <property type="match status" value="1"/>
</dbReference>
<dbReference type="AlphaFoldDB" id="A0A4Y9XMD4"/>
<dbReference type="InterPro" id="IPR054416">
    <property type="entry name" value="GST_UstS-like_C"/>
</dbReference>
<proteinExistence type="predicted"/>
<dbReference type="InterPro" id="IPR004045">
    <property type="entry name" value="Glutathione_S-Trfase_N"/>
</dbReference>
<dbReference type="PROSITE" id="PS50404">
    <property type="entry name" value="GST_NTER"/>
    <property type="match status" value="1"/>
</dbReference>
<comment type="caution">
    <text evidence="2">The sequence shown here is derived from an EMBL/GenBank/DDBJ whole genome shotgun (WGS) entry which is preliminary data.</text>
</comment>
<reference evidence="2 3" key="1">
    <citation type="submission" date="2019-01" db="EMBL/GenBank/DDBJ databases">
        <title>Genome sequencing of the rare red list fungi Fomitopsis rosea.</title>
        <authorList>
            <person name="Buettner E."/>
            <person name="Kellner H."/>
        </authorList>
    </citation>
    <scope>NUCLEOTIDE SEQUENCE [LARGE SCALE GENOMIC DNA]</scope>
    <source>
        <strain evidence="2 3">DSM 105464</strain>
    </source>
</reference>
<dbReference type="CDD" id="cd03038">
    <property type="entry name" value="GST_N_etherase_LigE"/>
    <property type="match status" value="1"/>
</dbReference>